<keyword evidence="2" id="KW-0812">Transmembrane</keyword>
<evidence type="ECO:0008006" key="5">
    <source>
        <dbReference type="Google" id="ProtNLM"/>
    </source>
</evidence>
<organism evidence="3 4">
    <name type="scientific">Elstera litoralis</name>
    <dbReference type="NCBI Taxonomy" id="552518"/>
    <lineage>
        <taxon>Bacteria</taxon>
        <taxon>Pseudomonadati</taxon>
        <taxon>Pseudomonadota</taxon>
        <taxon>Alphaproteobacteria</taxon>
        <taxon>Rhodospirillales</taxon>
        <taxon>Rhodospirillaceae</taxon>
        <taxon>Elstera</taxon>
    </lineage>
</organism>
<evidence type="ECO:0000256" key="1">
    <source>
        <dbReference type="SAM" id="MobiDB-lite"/>
    </source>
</evidence>
<proteinExistence type="predicted"/>
<comment type="caution">
    <text evidence="3">The sequence shown here is derived from an EMBL/GenBank/DDBJ whole genome shotgun (WGS) entry which is preliminary data.</text>
</comment>
<keyword evidence="2" id="KW-0472">Membrane</keyword>
<keyword evidence="4" id="KW-1185">Reference proteome</keyword>
<evidence type="ECO:0000313" key="4">
    <source>
        <dbReference type="Proteomes" id="UP000033774"/>
    </source>
</evidence>
<dbReference type="AlphaFoldDB" id="A0A0F3IP01"/>
<protein>
    <recommendedName>
        <fullName evidence="5">Transmembrane protein</fullName>
    </recommendedName>
</protein>
<accession>A0A0F3IP01</accession>
<reference evidence="3 4" key="1">
    <citation type="submission" date="2015-03" db="EMBL/GenBank/DDBJ databases">
        <title>Draft genome sequence of Elstera litoralis.</title>
        <authorList>
            <person name="Rahalkar M.C."/>
            <person name="Dhakephalkar P.K."/>
            <person name="Pore S.D."/>
            <person name="Arora P."/>
            <person name="Kapse N.G."/>
            <person name="Pandit P.S."/>
        </authorList>
    </citation>
    <scope>NUCLEOTIDE SEQUENCE [LARGE SCALE GENOMIC DNA]</scope>
    <source>
        <strain evidence="3 4">Dia-1</strain>
    </source>
</reference>
<dbReference type="EMBL" id="LAJY01000674">
    <property type="protein sequence ID" value="KJV08273.1"/>
    <property type="molecule type" value="Genomic_DNA"/>
</dbReference>
<dbReference type="Proteomes" id="UP000033774">
    <property type="component" value="Unassembled WGS sequence"/>
</dbReference>
<feature type="transmembrane region" description="Helical" evidence="2">
    <location>
        <begin position="75"/>
        <end position="92"/>
    </location>
</feature>
<sequence length="109" mass="12763">MRGGRFNEPLTDENMTGRGCQNSEENTPRQRQNQTLGHGQLNHNRSIPQKKVPNFQSQRLKNNLFCICVRRIQNTILFLVFYYFFLLTTVRIRSDFFISARTTAPNRPG</sequence>
<feature type="compositionally biased region" description="Polar residues" evidence="1">
    <location>
        <begin position="19"/>
        <end position="47"/>
    </location>
</feature>
<name>A0A0F3IP01_9PROT</name>
<gene>
    <name evidence="3" type="ORF">VZ95_18850</name>
</gene>
<keyword evidence="2" id="KW-1133">Transmembrane helix</keyword>
<feature type="region of interest" description="Disordered" evidence="1">
    <location>
        <begin position="1"/>
        <end position="47"/>
    </location>
</feature>
<evidence type="ECO:0000313" key="3">
    <source>
        <dbReference type="EMBL" id="KJV08273.1"/>
    </source>
</evidence>
<evidence type="ECO:0000256" key="2">
    <source>
        <dbReference type="SAM" id="Phobius"/>
    </source>
</evidence>